<organism evidence="2">
    <name type="scientific">Nothobranchius kadleci</name>
    <name type="common">African annual killifish</name>
    <dbReference type="NCBI Taxonomy" id="1051664"/>
    <lineage>
        <taxon>Eukaryota</taxon>
        <taxon>Metazoa</taxon>
        <taxon>Chordata</taxon>
        <taxon>Craniata</taxon>
        <taxon>Vertebrata</taxon>
        <taxon>Euteleostomi</taxon>
        <taxon>Actinopterygii</taxon>
        <taxon>Neopterygii</taxon>
        <taxon>Teleostei</taxon>
        <taxon>Neoteleostei</taxon>
        <taxon>Acanthomorphata</taxon>
        <taxon>Ovalentaria</taxon>
        <taxon>Atherinomorphae</taxon>
        <taxon>Cyprinodontiformes</taxon>
        <taxon>Nothobranchiidae</taxon>
        <taxon>Nothobranchius</taxon>
    </lineage>
</organism>
<evidence type="ECO:0000256" key="1">
    <source>
        <dbReference type="SAM" id="MobiDB-lite"/>
    </source>
</evidence>
<accession>A0A1A8CP71</accession>
<reference evidence="2" key="2">
    <citation type="submission" date="2016-06" db="EMBL/GenBank/DDBJ databases">
        <title>The genome of a short-lived fish provides insights into sex chromosome evolution and the genetic control of aging.</title>
        <authorList>
            <person name="Reichwald K."/>
            <person name="Felder M."/>
            <person name="Petzold A."/>
            <person name="Koch P."/>
            <person name="Groth M."/>
            <person name="Platzer M."/>
        </authorList>
    </citation>
    <scope>NUCLEOTIDE SEQUENCE</scope>
    <source>
        <tissue evidence="2">Brain</tissue>
    </source>
</reference>
<dbReference type="AlphaFoldDB" id="A0A1A8CP71"/>
<dbReference type="EMBL" id="HADZ01017628">
    <property type="protein sequence ID" value="SBP81569.1"/>
    <property type="molecule type" value="Transcribed_RNA"/>
</dbReference>
<feature type="compositionally biased region" description="Basic and acidic residues" evidence="1">
    <location>
        <begin position="10"/>
        <end position="26"/>
    </location>
</feature>
<feature type="non-terminal residue" evidence="2">
    <location>
        <position position="41"/>
    </location>
</feature>
<sequence length="41" mass="4356">HKVMSLLHAPESRDKSEGEKSAKAERLCCDVRKSSGGAAGE</sequence>
<reference evidence="2" key="1">
    <citation type="submission" date="2016-05" db="EMBL/GenBank/DDBJ databases">
        <authorList>
            <person name="Lavstsen T."/>
            <person name="Jespersen J.S."/>
        </authorList>
    </citation>
    <scope>NUCLEOTIDE SEQUENCE</scope>
    <source>
        <tissue evidence="2">Brain</tissue>
    </source>
</reference>
<protein>
    <submittedName>
        <fullName evidence="2">Uncharacterized protein</fullName>
    </submittedName>
</protein>
<name>A0A1A8CP71_NOTKA</name>
<feature type="region of interest" description="Disordered" evidence="1">
    <location>
        <begin position="1"/>
        <end position="26"/>
    </location>
</feature>
<evidence type="ECO:0000313" key="2">
    <source>
        <dbReference type="EMBL" id="SBP81569.1"/>
    </source>
</evidence>
<feature type="non-terminal residue" evidence="2">
    <location>
        <position position="1"/>
    </location>
</feature>
<gene>
    <name evidence="2" type="primary">Nfu_g_1_023315</name>
</gene>
<proteinExistence type="predicted"/>